<dbReference type="InterPro" id="IPR013785">
    <property type="entry name" value="Aldolase_TIM"/>
</dbReference>
<dbReference type="InterPro" id="IPR002638">
    <property type="entry name" value="Quinolinate_PRibosylTrfase_C"/>
</dbReference>
<dbReference type="EnsemblBacteria" id="ABL78711">
    <property type="protein sequence ID" value="ABL78711"/>
    <property type="gene ID" value="Tpen_1314"/>
</dbReference>
<name>A1RZT1_THEPD</name>
<dbReference type="OrthoDB" id="115072at2157"/>
<dbReference type="Gene3D" id="3.20.20.70">
    <property type="entry name" value="Aldolase class I"/>
    <property type="match status" value="1"/>
</dbReference>
<dbReference type="PANTHER" id="PTHR32179">
    <property type="entry name" value="NICOTINATE-NUCLEOTIDE PYROPHOSPHORYLASE [CARBOXYLATING]"/>
    <property type="match status" value="1"/>
</dbReference>
<dbReference type="EMBL" id="CP000505">
    <property type="protein sequence ID" value="ABL78711.1"/>
    <property type="molecule type" value="Genomic_DNA"/>
</dbReference>
<dbReference type="Proteomes" id="UP000000641">
    <property type="component" value="Chromosome"/>
</dbReference>
<dbReference type="InterPro" id="IPR036068">
    <property type="entry name" value="Nicotinate_pribotase-like_C"/>
</dbReference>
<dbReference type="STRING" id="368408.Tpen_1314"/>
<feature type="domain" description="Quinolinate phosphoribosyl transferase C-terminal" evidence="3">
    <location>
        <begin position="7"/>
        <end position="106"/>
    </location>
</feature>
<dbReference type="HOGENOM" id="CLU_2140333_0_0_2"/>
<dbReference type="PANTHER" id="PTHR32179:SF3">
    <property type="entry name" value="NICOTINATE-NUCLEOTIDE PYROPHOSPHORYLASE [CARBOXYLATING]"/>
    <property type="match status" value="1"/>
</dbReference>
<keyword evidence="4" id="KW-0808">Transferase</keyword>
<dbReference type="SUPFAM" id="SSF51690">
    <property type="entry name" value="Nicotinate/Quinolinate PRTase C-terminal domain-like"/>
    <property type="match status" value="1"/>
</dbReference>
<sequence length="112" mass="11521">MSLLGAGVEGAVERLVARVGYRAVGVEVVTLEEALEALEAGARYARFDGVGPATLNGWVRVVKAGFPEARVGASGGVTAENVADYARAGVDVVVTSAPFRALPLDFTTAMGR</sequence>
<dbReference type="GO" id="GO:0034213">
    <property type="term" value="P:quinolinate catabolic process"/>
    <property type="evidence" value="ECO:0007669"/>
    <property type="project" value="TreeGrafter"/>
</dbReference>
<dbReference type="GO" id="GO:0004514">
    <property type="term" value="F:nicotinate-nucleotide diphosphorylase (carboxylating) activity"/>
    <property type="evidence" value="ECO:0007669"/>
    <property type="project" value="InterPro"/>
</dbReference>
<accession>A1RZT1</accession>
<evidence type="ECO:0000256" key="1">
    <source>
        <dbReference type="ARBA" id="ARBA00009400"/>
    </source>
</evidence>
<proteinExistence type="inferred from homology"/>
<reference evidence="5" key="1">
    <citation type="journal article" date="2008" name="J. Bacteriol.">
        <title>Genome sequence of Thermofilum pendens reveals an exceptional loss of biosynthetic pathways without genome reduction.</title>
        <authorList>
            <person name="Anderson I."/>
            <person name="Rodriguez J."/>
            <person name="Susanti D."/>
            <person name="Porat I."/>
            <person name="Reich C."/>
            <person name="Ulrich L.E."/>
            <person name="Elkins J.G."/>
            <person name="Mavromatis K."/>
            <person name="Lykidis A."/>
            <person name="Kim E."/>
            <person name="Thompson L.S."/>
            <person name="Nolan M."/>
            <person name="Land M."/>
            <person name="Copeland A."/>
            <person name="Lapidus A."/>
            <person name="Lucas S."/>
            <person name="Detter C."/>
            <person name="Zhulin I.B."/>
            <person name="Olsen G.J."/>
            <person name="Whitman W."/>
            <person name="Mukhopadhyay B."/>
            <person name="Bristow J."/>
            <person name="Kyrpides N."/>
        </authorList>
    </citation>
    <scope>NUCLEOTIDE SEQUENCE [LARGE SCALE GENOMIC DNA]</scope>
    <source>
        <strain evidence="5">DSM 2475 / Hrk 5</strain>
    </source>
</reference>
<dbReference type="GO" id="GO:0005737">
    <property type="term" value="C:cytoplasm"/>
    <property type="evidence" value="ECO:0007669"/>
    <property type="project" value="TreeGrafter"/>
</dbReference>
<evidence type="ECO:0000313" key="4">
    <source>
        <dbReference type="EMBL" id="ABL78711.1"/>
    </source>
</evidence>
<evidence type="ECO:0000256" key="2">
    <source>
        <dbReference type="ARBA" id="ARBA00022676"/>
    </source>
</evidence>
<evidence type="ECO:0000259" key="3">
    <source>
        <dbReference type="Pfam" id="PF01729"/>
    </source>
</evidence>
<dbReference type="AlphaFoldDB" id="A1RZT1"/>
<dbReference type="GO" id="GO:0009435">
    <property type="term" value="P:NAD+ biosynthetic process"/>
    <property type="evidence" value="ECO:0007669"/>
    <property type="project" value="InterPro"/>
</dbReference>
<dbReference type="KEGG" id="tpe:Tpen_1314"/>
<gene>
    <name evidence="4" type="ordered locus">Tpen_1314</name>
</gene>
<evidence type="ECO:0000313" key="5">
    <source>
        <dbReference type="Proteomes" id="UP000000641"/>
    </source>
</evidence>
<keyword evidence="2" id="KW-0328">Glycosyltransferase</keyword>
<dbReference type="InterPro" id="IPR027277">
    <property type="entry name" value="NadC/ModD"/>
</dbReference>
<comment type="similarity">
    <text evidence="1">Belongs to the NadC/ModD family.</text>
</comment>
<keyword evidence="5" id="KW-1185">Reference proteome</keyword>
<organism evidence="4 5">
    <name type="scientific">Thermofilum pendens (strain DSM 2475 / Hrk 5)</name>
    <dbReference type="NCBI Taxonomy" id="368408"/>
    <lineage>
        <taxon>Archaea</taxon>
        <taxon>Thermoproteota</taxon>
        <taxon>Thermoprotei</taxon>
        <taxon>Thermofilales</taxon>
        <taxon>Thermofilaceae</taxon>
        <taxon>Thermofilum</taxon>
    </lineage>
</organism>
<protein>
    <submittedName>
        <fullName evidence="4">Quinolinate phosphoribosyl transferase</fullName>
    </submittedName>
</protein>
<dbReference type="eggNOG" id="arCOG01482">
    <property type="taxonomic scope" value="Archaea"/>
</dbReference>
<dbReference type="Pfam" id="PF01729">
    <property type="entry name" value="QRPTase_C"/>
    <property type="match status" value="1"/>
</dbReference>